<sequence length="159" mass="18612">MEKSITRLHQHTRLRPLLVPHAHLHHPSYSTSKHNRPFPAASWVVHQTTYSQVSHEPADYDHSRPKNSATKQREVRTPLQSLKLMRSLHELHCQRHGMQSWRGRVIIQDSRRERLQPSYRFAMIVISDNDNTYSKVNTTHVTLNLMIARSEAASHHTNH</sequence>
<accession>A0A8T0GHL7</accession>
<organism evidence="2 3">
    <name type="scientific">Ceratodon purpureus</name>
    <name type="common">Fire moss</name>
    <name type="synonym">Dicranum purpureum</name>
    <dbReference type="NCBI Taxonomy" id="3225"/>
    <lineage>
        <taxon>Eukaryota</taxon>
        <taxon>Viridiplantae</taxon>
        <taxon>Streptophyta</taxon>
        <taxon>Embryophyta</taxon>
        <taxon>Bryophyta</taxon>
        <taxon>Bryophytina</taxon>
        <taxon>Bryopsida</taxon>
        <taxon>Dicranidae</taxon>
        <taxon>Pseudoditrichales</taxon>
        <taxon>Ditrichaceae</taxon>
        <taxon>Ceratodon</taxon>
    </lineage>
</organism>
<gene>
    <name evidence="2" type="ORF">KC19_11G157200</name>
</gene>
<dbReference type="EMBL" id="CM026432">
    <property type="protein sequence ID" value="KAG0557784.1"/>
    <property type="molecule type" value="Genomic_DNA"/>
</dbReference>
<proteinExistence type="predicted"/>
<evidence type="ECO:0000313" key="3">
    <source>
        <dbReference type="Proteomes" id="UP000822688"/>
    </source>
</evidence>
<evidence type="ECO:0000313" key="2">
    <source>
        <dbReference type="EMBL" id="KAG0557784.1"/>
    </source>
</evidence>
<evidence type="ECO:0000256" key="1">
    <source>
        <dbReference type="SAM" id="MobiDB-lite"/>
    </source>
</evidence>
<reference evidence="2 3" key="1">
    <citation type="submission" date="2020-06" db="EMBL/GenBank/DDBJ databases">
        <title>WGS assembly of Ceratodon purpureus strain R40.</title>
        <authorList>
            <person name="Carey S.B."/>
            <person name="Jenkins J."/>
            <person name="Shu S."/>
            <person name="Lovell J.T."/>
            <person name="Sreedasyam A."/>
            <person name="Maumus F."/>
            <person name="Tiley G.P."/>
            <person name="Fernandez-Pozo N."/>
            <person name="Barry K."/>
            <person name="Chen C."/>
            <person name="Wang M."/>
            <person name="Lipzen A."/>
            <person name="Daum C."/>
            <person name="Saski C.A."/>
            <person name="Payton A.C."/>
            <person name="Mcbreen J.C."/>
            <person name="Conrad R.E."/>
            <person name="Kollar L.M."/>
            <person name="Olsson S."/>
            <person name="Huttunen S."/>
            <person name="Landis J.B."/>
            <person name="Wickett N.J."/>
            <person name="Johnson M.G."/>
            <person name="Rensing S.A."/>
            <person name="Grimwood J."/>
            <person name="Schmutz J."/>
            <person name="Mcdaniel S.F."/>
        </authorList>
    </citation>
    <scope>NUCLEOTIDE SEQUENCE [LARGE SCALE GENOMIC DNA]</scope>
    <source>
        <strain evidence="2 3">R40</strain>
    </source>
</reference>
<comment type="caution">
    <text evidence="2">The sequence shown here is derived from an EMBL/GenBank/DDBJ whole genome shotgun (WGS) entry which is preliminary data.</text>
</comment>
<keyword evidence="3" id="KW-1185">Reference proteome</keyword>
<protein>
    <submittedName>
        <fullName evidence="2">Uncharacterized protein</fullName>
    </submittedName>
</protein>
<dbReference type="Proteomes" id="UP000822688">
    <property type="component" value="Chromosome 11"/>
</dbReference>
<feature type="region of interest" description="Disordered" evidence="1">
    <location>
        <begin position="54"/>
        <end position="74"/>
    </location>
</feature>
<dbReference type="AlphaFoldDB" id="A0A8T0GHL7"/>
<name>A0A8T0GHL7_CERPU</name>